<dbReference type="GO" id="GO:0030288">
    <property type="term" value="C:outer membrane-bounded periplasmic space"/>
    <property type="evidence" value="ECO:0007669"/>
    <property type="project" value="TreeGrafter"/>
</dbReference>
<keyword evidence="3" id="KW-0813">Transport</keyword>
<comment type="similarity">
    <text evidence="2">Belongs to the bacterial solute-binding protein 8 family.</text>
</comment>
<evidence type="ECO:0000259" key="7">
    <source>
        <dbReference type="PROSITE" id="PS50983"/>
    </source>
</evidence>
<dbReference type="Proteomes" id="UP000199520">
    <property type="component" value="Unassembled WGS sequence"/>
</dbReference>
<dbReference type="Pfam" id="PF01497">
    <property type="entry name" value="Peripla_BP_2"/>
    <property type="match status" value="1"/>
</dbReference>
<dbReference type="PROSITE" id="PS50983">
    <property type="entry name" value="FE_B12_PBP"/>
    <property type="match status" value="1"/>
</dbReference>
<feature type="coiled-coil region" evidence="5">
    <location>
        <begin position="164"/>
        <end position="191"/>
    </location>
</feature>
<name>A0A1I4IBX3_9FIRM</name>
<evidence type="ECO:0000256" key="6">
    <source>
        <dbReference type="SAM" id="Phobius"/>
    </source>
</evidence>
<keyword evidence="4" id="KW-0732">Signal</keyword>
<dbReference type="InterPro" id="IPR051313">
    <property type="entry name" value="Bact_iron-sidero_bind"/>
</dbReference>
<evidence type="ECO:0000256" key="3">
    <source>
        <dbReference type="ARBA" id="ARBA00022448"/>
    </source>
</evidence>
<dbReference type="AlphaFoldDB" id="A0A1I4IBX3"/>
<dbReference type="Gene3D" id="3.40.50.1980">
    <property type="entry name" value="Nitrogenase molybdenum iron protein domain"/>
    <property type="match status" value="2"/>
</dbReference>
<evidence type="ECO:0000256" key="1">
    <source>
        <dbReference type="ARBA" id="ARBA00004196"/>
    </source>
</evidence>
<keyword evidence="6" id="KW-1133">Transmembrane helix</keyword>
<proteinExistence type="inferred from homology"/>
<accession>A0A1I4IBX3</accession>
<feature type="transmembrane region" description="Helical" evidence="6">
    <location>
        <begin position="6"/>
        <end position="24"/>
    </location>
</feature>
<sequence>MTRKMWIVVLAVVIAGGLITGIYVNKTVLYQAKSSASVSVKERSGEKRHSYLGKEYVLPGKTDKIVVTGALEALEDLLVLGVNPVGVMTIGGTFPALFADITKDAKPIGERMQPSFEAILKIRPDVILSSDKFPASTAEQLKKIAPTIPISHFPIDGKANLLFLGELTGKREQAEEVLRKYEKDAAAAKTRLPEGVRDKKVVAVRIRAGNIGVYPADVFFNEILYGELGLPVPEEIKAVKAQEVISLEKFSEMDPDYIFLQYAVLESPAQPNVLNDLQQNPIWRSLKAVKNNNVFINVVDPLVQGVAIGGKIQFLNAAMEKLSMNGTK</sequence>
<dbReference type="STRING" id="1123291.SAMN04490355_1007104"/>
<dbReference type="PANTHER" id="PTHR30532">
    <property type="entry name" value="IRON III DICITRATE-BINDING PERIPLASMIC PROTEIN"/>
    <property type="match status" value="1"/>
</dbReference>
<comment type="subcellular location">
    <subcellularLocation>
        <location evidence="1">Cell envelope</location>
    </subcellularLocation>
</comment>
<organism evidence="8 9">
    <name type="scientific">Pelosinus propionicus DSM 13327</name>
    <dbReference type="NCBI Taxonomy" id="1123291"/>
    <lineage>
        <taxon>Bacteria</taxon>
        <taxon>Bacillati</taxon>
        <taxon>Bacillota</taxon>
        <taxon>Negativicutes</taxon>
        <taxon>Selenomonadales</taxon>
        <taxon>Sporomusaceae</taxon>
        <taxon>Pelosinus</taxon>
    </lineage>
</organism>
<feature type="domain" description="Fe/B12 periplasmic-binding" evidence="7">
    <location>
        <begin position="65"/>
        <end position="328"/>
    </location>
</feature>
<dbReference type="RefSeq" id="WP_090933688.1">
    <property type="nucleotide sequence ID" value="NZ_FOTS01000007.1"/>
</dbReference>
<dbReference type="PANTHER" id="PTHR30532:SF10">
    <property type="entry name" value="IRON-UPTAKE SYSTEM-BINDING PROTEIN"/>
    <property type="match status" value="1"/>
</dbReference>
<reference evidence="9" key="1">
    <citation type="submission" date="2016-10" db="EMBL/GenBank/DDBJ databases">
        <authorList>
            <person name="Varghese N."/>
            <person name="Submissions S."/>
        </authorList>
    </citation>
    <scope>NUCLEOTIDE SEQUENCE [LARGE SCALE GENOMIC DNA]</scope>
    <source>
        <strain evidence="9">DSM 13327</strain>
    </source>
</reference>
<dbReference type="SUPFAM" id="SSF53807">
    <property type="entry name" value="Helical backbone' metal receptor"/>
    <property type="match status" value="1"/>
</dbReference>
<keyword evidence="6" id="KW-0812">Transmembrane</keyword>
<dbReference type="InterPro" id="IPR002491">
    <property type="entry name" value="ABC_transptr_periplasmic_BD"/>
</dbReference>
<protein>
    <submittedName>
        <fullName evidence="8">Iron complex transport system substrate-binding protein</fullName>
    </submittedName>
</protein>
<evidence type="ECO:0000256" key="5">
    <source>
        <dbReference type="SAM" id="Coils"/>
    </source>
</evidence>
<dbReference type="OrthoDB" id="26763at2"/>
<keyword evidence="6" id="KW-0472">Membrane</keyword>
<keyword evidence="5" id="KW-0175">Coiled coil</keyword>
<gene>
    <name evidence="8" type="ORF">SAMN04490355_1007104</name>
</gene>
<evidence type="ECO:0000256" key="2">
    <source>
        <dbReference type="ARBA" id="ARBA00008814"/>
    </source>
</evidence>
<dbReference type="EMBL" id="FOTS01000007">
    <property type="protein sequence ID" value="SFL51533.1"/>
    <property type="molecule type" value="Genomic_DNA"/>
</dbReference>
<evidence type="ECO:0000313" key="9">
    <source>
        <dbReference type="Proteomes" id="UP000199520"/>
    </source>
</evidence>
<keyword evidence="9" id="KW-1185">Reference proteome</keyword>
<evidence type="ECO:0000256" key="4">
    <source>
        <dbReference type="ARBA" id="ARBA00022729"/>
    </source>
</evidence>
<evidence type="ECO:0000313" key="8">
    <source>
        <dbReference type="EMBL" id="SFL51533.1"/>
    </source>
</evidence>
<dbReference type="GO" id="GO:1901678">
    <property type="term" value="P:iron coordination entity transport"/>
    <property type="evidence" value="ECO:0007669"/>
    <property type="project" value="UniProtKB-ARBA"/>
</dbReference>